<feature type="region of interest" description="Disordered" evidence="1">
    <location>
        <begin position="73"/>
        <end position="101"/>
    </location>
</feature>
<dbReference type="AlphaFoldDB" id="A0AA38SNF6"/>
<gene>
    <name evidence="3" type="ORF">OSB04_032113</name>
</gene>
<feature type="compositionally biased region" description="Polar residues" evidence="1">
    <location>
        <begin position="134"/>
        <end position="171"/>
    </location>
</feature>
<proteinExistence type="predicted"/>
<reference evidence="3" key="1">
    <citation type="submission" date="2023-03" db="EMBL/GenBank/DDBJ databases">
        <title>Chromosome-scale reference genome and RAD-based genetic map of yellow starthistle (Centaurea solstitialis) reveal putative structural variation and QTLs associated with invader traits.</title>
        <authorList>
            <person name="Reatini B."/>
            <person name="Cang F.A."/>
            <person name="Jiang Q."/>
            <person name="Mckibben M.T.W."/>
            <person name="Barker M.S."/>
            <person name="Rieseberg L.H."/>
            <person name="Dlugosch K.M."/>
        </authorList>
    </citation>
    <scope>NUCLEOTIDE SEQUENCE</scope>
    <source>
        <strain evidence="3">CAN-66</strain>
        <tissue evidence="3">Leaf</tissue>
    </source>
</reference>
<evidence type="ECO:0000313" key="3">
    <source>
        <dbReference type="EMBL" id="KAJ9539380.1"/>
    </source>
</evidence>
<protein>
    <recommendedName>
        <fullName evidence="2">DUF4218 domain-containing protein</fullName>
    </recommendedName>
</protein>
<dbReference type="Proteomes" id="UP001172457">
    <property type="component" value="Chromosome 8"/>
</dbReference>
<keyword evidence="4" id="KW-1185">Reference proteome</keyword>
<dbReference type="InterPro" id="IPR025452">
    <property type="entry name" value="DUF4218"/>
</dbReference>
<feature type="domain" description="DUF4218" evidence="2">
    <location>
        <begin position="3"/>
        <end position="49"/>
    </location>
</feature>
<feature type="compositionally biased region" description="Low complexity" evidence="1">
    <location>
        <begin position="84"/>
        <end position="94"/>
    </location>
</feature>
<evidence type="ECO:0000259" key="2">
    <source>
        <dbReference type="Pfam" id="PF13960"/>
    </source>
</evidence>
<evidence type="ECO:0000313" key="4">
    <source>
        <dbReference type="Proteomes" id="UP001172457"/>
    </source>
</evidence>
<sequence>MLIYFRQLGEYKKHVTNTRYPEGCIAERYLMHECVTFMNLYLNNGPAVHSNHLMLPRASYRDISSDFHRIAVAPSATHRRRTTSHPSPSTSPSHHQPPNAVAVVTNNHPCRLISLGADYTRSDDDSVEVSSEVTPSVQRQLHFSSTSLPTTRVSPTPPDMTSSQTETSTPTIEPPALDIRINSRRNRVESMVQST</sequence>
<accession>A0AA38SNF6</accession>
<dbReference type="EMBL" id="JARYMX010000008">
    <property type="protein sequence ID" value="KAJ9539380.1"/>
    <property type="molecule type" value="Genomic_DNA"/>
</dbReference>
<evidence type="ECO:0000256" key="1">
    <source>
        <dbReference type="SAM" id="MobiDB-lite"/>
    </source>
</evidence>
<feature type="region of interest" description="Disordered" evidence="1">
    <location>
        <begin position="126"/>
        <end position="176"/>
    </location>
</feature>
<comment type="caution">
    <text evidence="3">The sequence shown here is derived from an EMBL/GenBank/DDBJ whole genome shotgun (WGS) entry which is preliminary data.</text>
</comment>
<name>A0AA38SNF6_9ASTR</name>
<organism evidence="3 4">
    <name type="scientific">Centaurea solstitialis</name>
    <name type="common">yellow star-thistle</name>
    <dbReference type="NCBI Taxonomy" id="347529"/>
    <lineage>
        <taxon>Eukaryota</taxon>
        <taxon>Viridiplantae</taxon>
        <taxon>Streptophyta</taxon>
        <taxon>Embryophyta</taxon>
        <taxon>Tracheophyta</taxon>
        <taxon>Spermatophyta</taxon>
        <taxon>Magnoliopsida</taxon>
        <taxon>eudicotyledons</taxon>
        <taxon>Gunneridae</taxon>
        <taxon>Pentapetalae</taxon>
        <taxon>asterids</taxon>
        <taxon>campanulids</taxon>
        <taxon>Asterales</taxon>
        <taxon>Asteraceae</taxon>
        <taxon>Carduoideae</taxon>
        <taxon>Cardueae</taxon>
        <taxon>Centaureinae</taxon>
        <taxon>Centaurea</taxon>
    </lineage>
</organism>
<dbReference type="Pfam" id="PF13960">
    <property type="entry name" value="DUF4218"/>
    <property type="match status" value="1"/>
</dbReference>